<dbReference type="PANTHER" id="PTHR36091:SF2">
    <property type="entry name" value="AMINOGLYCOSIDE PHOSPHOTRANSFERASE DOMAIN-CONTAINING PROTEIN"/>
    <property type="match status" value="1"/>
</dbReference>
<dbReference type="GO" id="GO:0005739">
    <property type="term" value="C:mitochondrion"/>
    <property type="evidence" value="ECO:0007669"/>
    <property type="project" value="TreeGrafter"/>
</dbReference>
<dbReference type="InterPro" id="IPR051035">
    <property type="entry name" value="Mito_inheritance_9"/>
</dbReference>
<gene>
    <name evidence="1" type="ORF">PLEOSDRAFT_1079470</name>
</gene>
<dbReference type="Gene3D" id="3.30.200.20">
    <property type="entry name" value="Phosphorylase Kinase, domain 1"/>
    <property type="match status" value="1"/>
</dbReference>
<dbReference type="OrthoDB" id="2831558at2759"/>
<dbReference type="SUPFAM" id="SSF56112">
    <property type="entry name" value="Protein kinase-like (PK-like)"/>
    <property type="match status" value="1"/>
</dbReference>
<protein>
    <submittedName>
        <fullName evidence="1">Uncharacterized protein</fullName>
    </submittedName>
</protein>
<dbReference type="AlphaFoldDB" id="A0A067NGX9"/>
<accession>A0A067NGX9</accession>
<dbReference type="HOGENOM" id="CLU_019189_9_1_1"/>
<dbReference type="PANTHER" id="PTHR36091">
    <property type="entry name" value="ALTERED INHERITANCE OF MITOCHONDRIA PROTEIN 9, MITOCHONDRIAL"/>
    <property type="match status" value="1"/>
</dbReference>
<dbReference type="STRING" id="1137138.A0A067NGX9"/>
<dbReference type="EMBL" id="KL198013">
    <property type="protein sequence ID" value="KDQ23317.1"/>
    <property type="molecule type" value="Genomic_DNA"/>
</dbReference>
<dbReference type="InterPro" id="IPR011009">
    <property type="entry name" value="Kinase-like_dom_sf"/>
</dbReference>
<sequence length="473" mass="53266">MTFFVTRSGRSLSTSTGCVVARIPYPVTAPDYYAVASEVATIEYLRSCEIPAPKIYRYSADSDNPAGTPYILMDFVQGSKLSDVWPSLSDQDVISIIHQLTQLESQMMSLSFPAGGSLYFTRDIEKVAPGLGIPLEDNRFCVSPDTKLALWYGRRTHLDVNRGPCHSAEEALAAAAHKEIAYLKQFGQPLLPLRRERRPSYKLQPQSPLDHVENLERYLSITSLLVPRDPDLSRFCIRHPDLHPNNVIVSWSPDSGWKVVNLFDSQHTSILPVFLLAIQDATPCPESIDEFGEAKRAGEEYRYRCRLVHYHYVTSTKECNHLHFAAFTDPLYALRGRLLLHAGGPWEGETSELKVALIEATKEWEKVTRGGVPCPLKFEAKDPDETTGLVEELPEDYESAVAFFKGWKEKALAEAESVEERGEIMAHWPWDDMDEEIYNQPSSSCCMILAGITPNSTNHMSQPVIVDKVNKTW</sequence>
<evidence type="ECO:0000313" key="1">
    <source>
        <dbReference type="EMBL" id="KDQ23317.1"/>
    </source>
</evidence>
<name>A0A067NGX9_PLEO1</name>
<dbReference type="VEuPathDB" id="FungiDB:PLEOSDRAFT_1079470"/>
<organism evidence="1 2">
    <name type="scientific">Pleurotus ostreatus (strain PC15)</name>
    <name type="common">Oyster mushroom</name>
    <dbReference type="NCBI Taxonomy" id="1137138"/>
    <lineage>
        <taxon>Eukaryota</taxon>
        <taxon>Fungi</taxon>
        <taxon>Dikarya</taxon>
        <taxon>Basidiomycota</taxon>
        <taxon>Agaricomycotina</taxon>
        <taxon>Agaricomycetes</taxon>
        <taxon>Agaricomycetidae</taxon>
        <taxon>Agaricales</taxon>
        <taxon>Pleurotineae</taxon>
        <taxon>Pleurotaceae</taxon>
        <taxon>Pleurotus</taxon>
    </lineage>
</organism>
<reference evidence="2" key="1">
    <citation type="journal article" date="2014" name="Proc. Natl. Acad. Sci. U.S.A.">
        <title>Extensive sampling of basidiomycete genomes demonstrates inadequacy of the white-rot/brown-rot paradigm for wood decay fungi.</title>
        <authorList>
            <person name="Riley R."/>
            <person name="Salamov A.A."/>
            <person name="Brown D.W."/>
            <person name="Nagy L.G."/>
            <person name="Floudas D."/>
            <person name="Held B.W."/>
            <person name="Levasseur A."/>
            <person name="Lombard V."/>
            <person name="Morin E."/>
            <person name="Otillar R."/>
            <person name="Lindquist E.A."/>
            <person name="Sun H."/>
            <person name="LaButti K.M."/>
            <person name="Schmutz J."/>
            <person name="Jabbour D."/>
            <person name="Luo H."/>
            <person name="Baker S.E."/>
            <person name="Pisabarro A.G."/>
            <person name="Walton J.D."/>
            <person name="Blanchette R.A."/>
            <person name="Henrissat B."/>
            <person name="Martin F."/>
            <person name="Cullen D."/>
            <person name="Hibbett D.S."/>
            <person name="Grigoriev I.V."/>
        </authorList>
    </citation>
    <scope>NUCLEOTIDE SEQUENCE [LARGE SCALE GENOMIC DNA]</scope>
    <source>
        <strain evidence="2">PC15</strain>
    </source>
</reference>
<evidence type="ECO:0000313" key="2">
    <source>
        <dbReference type="Proteomes" id="UP000027073"/>
    </source>
</evidence>
<dbReference type="InParanoid" id="A0A067NGX9"/>
<proteinExistence type="predicted"/>
<dbReference type="Proteomes" id="UP000027073">
    <property type="component" value="Unassembled WGS sequence"/>
</dbReference>